<dbReference type="AlphaFoldDB" id="A0A0G1IS92"/>
<proteinExistence type="predicted"/>
<comment type="caution">
    <text evidence="1">The sequence shown here is derived from an EMBL/GenBank/DDBJ whole genome shotgun (WGS) entry which is preliminary data.</text>
</comment>
<sequence length="120" mass="13289">KSNLITLKGSQFLLFFHPHIVSGGVAIDYRTSISIPAATIVALTDLLYRDKERELHGVVSAAESLNPGDMYTHGLWQIAEATPQLKEAVAQIITDLTEKLADEHIEPTKKAFTWHTGEHL</sequence>
<evidence type="ECO:0000313" key="2">
    <source>
        <dbReference type="Proteomes" id="UP000034617"/>
    </source>
</evidence>
<reference evidence="1 2" key="1">
    <citation type="journal article" date="2015" name="Nature">
        <title>rRNA introns, odd ribosomes, and small enigmatic genomes across a large radiation of phyla.</title>
        <authorList>
            <person name="Brown C.T."/>
            <person name="Hug L.A."/>
            <person name="Thomas B.C."/>
            <person name="Sharon I."/>
            <person name="Castelle C.J."/>
            <person name="Singh A."/>
            <person name="Wilkins M.J."/>
            <person name="Williams K.H."/>
            <person name="Banfield J.F."/>
        </authorList>
    </citation>
    <scope>NUCLEOTIDE SEQUENCE [LARGE SCALE GENOMIC DNA]</scope>
</reference>
<name>A0A0G1IS92_9BACT</name>
<organism evidence="1 2">
    <name type="scientific">Candidatus Gottesmanbacteria bacterium GW2011_GWB1_44_11c</name>
    <dbReference type="NCBI Taxonomy" id="1618447"/>
    <lineage>
        <taxon>Bacteria</taxon>
        <taxon>Candidatus Gottesmaniibacteriota</taxon>
    </lineage>
</organism>
<evidence type="ECO:0000313" key="1">
    <source>
        <dbReference type="EMBL" id="KKT34627.1"/>
    </source>
</evidence>
<feature type="non-terminal residue" evidence="1">
    <location>
        <position position="1"/>
    </location>
</feature>
<protein>
    <submittedName>
        <fullName evidence="1">Uncharacterized protein</fullName>
    </submittedName>
</protein>
<dbReference type="Proteomes" id="UP000034617">
    <property type="component" value="Unassembled WGS sequence"/>
</dbReference>
<gene>
    <name evidence="1" type="ORF">UW22_C0069G0001</name>
</gene>
<dbReference type="EMBL" id="LCHM01000069">
    <property type="protein sequence ID" value="KKT34627.1"/>
    <property type="molecule type" value="Genomic_DNA"/>
</dbReference>
<accession>A0A0G1IS92</accession>